<dbReference type="RefSeq" id="WP_149544494.1">
    <property type="nucleotide sequence ID" value="NZ_VTPS01000003.1"/>
</dbReference>
<name>A0A5D8QEU4_9THEO</name>
<accession>A0A5D8QEU4</accession>
<reference evidence="1 2" key="1">
    <citation type="submission" date="2019-08" db="EMBL/GenBank/DDBJ databases">
        <title>Calorimonas adulescens gen. nov., sp. nov., an anaerobic thermophilic bacterium from Sakhalin hot spring.</title>
        <authorList>
            <person name="Khomyakova M.A."/>
            <person name="Merkel A.Y."/>
            <person name="Novikov A."/>
            <person name="Bonch-Osmolovskaya E.A."/>
            <person name="Slobodkin A.I."/>
        </authorList>
    </citation>
    <scope>NUCLEOTIDE SEQUENCE [LARGE SCALE GENOMIC DNA]</scope>
    <source>
        <strain evidence="1 2">A05MB</strain>
    </source>
</reference>
<organism evidence="1 2">
    <name type="scientific">Calorimonas adulescens</name>
    <dbReference type="NCBI Taxonomy" id="2606906"/>
    <lineage>
        <taxon>Bacteria</taxon>
        <taxon>Bacillati</taxon>
        <taxon>Bacillota</taxon>
        <taxon>Clostridia</taxon>
        <taxon>Thermoanaerobacterales</taxon>
        <taxon>Thermoanaerobacteraceae</taxon>
        <taxon>Calorimonas</taxon>
    </lineage>
</organism>
<dbReference type="AlphaFoldDB" id="A0A5D8QEU4"/>
<dbReference type="Proteomes" id="UP000322976">
    <property type="component" value="Unassembled WGS sequence"/>
</dbReference>
<protein>
    <recommendedName>
        <fullName evidence="3">FeS cluster biogenesis domain-containing protein</fullName>
    </recommendedName>
</protein>
<dbReference type="InterPro" id="IPR049744">
    <property type="entry name" value="CC/Se_fam"/>
</dbReference>
<comment type="caution">
    <text evidence="1">The sequence shown here is derived from an EMBL/GenBank/DDBJ whole genome shotgun (WGS) entry which is preliminary data.</text>
</comment>
<keyword evidence="2" id="KW-1185">Reference proteome</keyword>
<proteinExistence type="predicted"/>
<sequence length="97" mass="10933">MDIVIDRKVKEYLKRKGENAITVKLVTADSCCVPGAFPSVEVGRPKDEELERFKKLNVDGTDVYVHSMIEVKERGLKIYMEGLSFLSRPAVDGVKVF</sequence>
<dbReference type="NCBIfam" id="NF041239">
    <property type="entry name" value="Moor_selen_rel"/>
    <property type="match status" value="1"/>
</dbReference>
<evidence type="ECO:0000313" key="2">
    <source>
        <dbReference type="Proteomes" id="UP000322976"/>
    </source>
</evidence>
<dbReference type="EMBL" id="VTPS01000003">
    <property type="protein sequence ID" value="TZE82937.1"/>
    <property type="molecule type" value="Genomic_DNA"/>
</dbReference>
<gene>
    <name evidence="1" type="ORF">FWJ32_03010</name>
</gene>
<evidence type="ECO:0008006" key="3">
    <source>
        <dbReference type="Google" id="ProtNLM"/>
    </source>
</evidence>
<evidence type="ECO:0000313" key="1">
    <source>
        <dbReference type="EMBL" id="TZE82937.1"/>
    </source>
</evidence>